<keyword evidence="7 14" id="KW-0378">Hydrolase</keyword>
<dbReference type="GO" id="GO:0005737">
    <property type="term" value="C:cytoplasm"/>
    <property type="evidence" value="ECO:0007669"/>
    <property type="project" value="UniProtKB-SubCell"/>
</dbReference>
<feature type="binding site" evidence="16">
    <location>
        <begin position="378"/>
        <end position="383"/>
    </location>
    <ligand>
        <name>substrate</name>
    </ligand>
</feature>
<dbReference type="InterPro" id="IPR004193">
    <property type="entry name" value="Glyco_hydro_13_N"/>
</dbReference>
<keyword evidence="9 14" id="KW-0326">Glycosidase</keyword>
<dbReference type="SUPFAM" id="SSF51011">
    <property type="entry name" value="Glycosyl hydrolase domain"/>
    <property type="match status" value="1"/>
</dbReference>
<dbReference type="PANTHER" id="PTHR43651:SF11">
    <property type="entry name" value="MALTO-OLIGOSYLTREHALOSE TREHALOHYDROLASE"/>
    <property type="match status" value="1"/>
</dbReference>
<evidence type="ECO:0000256" key="9">
    <source>
        <dbReference type="ARBA" id="ARBA00023295"/>
    </source>
</evidence>
<evidence type="ECO:0000256" key="2">
    <source>
        <dbReference type="ARBA" id="ARBA00005199"/>
    </source>
</evidence>
<evidence type="ECO:0000256" key="13">
    <source>
        <dbReference type="NCBIfam" id="TIGR02402"/>
    </source>
</evidence>
<evidence type="ECO:0000256" key="11">
    <source>
        <dbReference type="ARBA" id="ARBA00033284"/>
    </source>
</evidence>
<evidence type="ECO:0000256" key="16">
    <source>
        <dbReference type="PIRSR" id="PIRSR006337-2"/>
    </source>
</evidence>
<feature type="binding site" evidence="16">
    <location>
        <begin position="252"/>
        <end position="257"/>
    </location>
    <ligand>
        <name>substrate</name>
    </ligand>
</feature>
<evidence type="ECO:0000256" key="4">
    <source>
        <dbReference type="ARBA" id="ARBA00012268"/>
    </source>
</evidence>
<evidence type="ECO:0000256" key="15">
    <source>
        <dbReference type="PIRSR" id="PIRSR006337-1"/>
    </source>
</evidence>
<dbReference type="Pfam" id="PF09071">
    <property type="entry name" value="Alpha-amyl_C"/>
    <property type="match status" value="1"/>
</dbReference>
<dbReference type="CDD" id="cd02853">
    <property type="entry name" value="E_set_MTHase_like_N"/>
    <property type="match status" value="1"/>
</dbReference>
<dbReference type="InterPro" id="IPR044901">
    <property type="entry name" value="Trehalose_TreZ_E-set_sf"/>
</dbReference>
<protein>
    <recommendedName>
        <fullName evidence="5 13">Malto-oligosyltrehalose trehalohydrolase</fullName>
        <shortName evidence="14">MTHase</shortName>
        <ecNumber evidence="4 13">3.2.1.141</ecNumber>
    </recommendedName>
    <alternativeName>
        <fullName evidence="11 14">4-alpha-D-((1-&gt;4)-alpha-D-glucano)trehalose trehalohydrolase</fullName>
    </alternativeName>
    <alternativeName>
        <fullName evidence="10 14">Maltooligosyl trehalose trehalohydrolase</fullName>
    </alternativeName>
</protein>
<dbReference type="NCBIfam" id="TIGR02402">
    <property type="entry name" value="trehalose_TreZ"/>
    <property type="match status" value="1"/>
</dbReference>
<dbReference type="AlphaFoldDB" id="A0AAX4L4J8"/>
<name>A0AAX4L4J8_9CREN</name>
<feature type="domain" description="Glycosyl hydrolase family 13 catalytic" evidence="18">
    <location>
        <begin position="83"/>
        <end position="446"/>
    </location>
</feature>
<dbReference type="InterPro" id="IPR013783">
    <property type="entry name" value="Ig-like_fold"/>
</dbReference>
<dbReference type="GO" id="GO:0005992">
    <property type="term" value="P:trehalose biosynthetic process"/>
    <property type="evidence" value="ECO:0007669"/>
    <property type="project" value="UniProtKB-UniRule"/>
</dbReference>
<dbReference type="Gene3D" id="3.20.20.80">
    <property type="entry name" value="Glycosidases"/>
    <property type="match status" value="1"/>
</dbReference>
<dbReference type="InterPro" id="IPR015156">
    <property type="entry name" value="Maltooligo_trehalose_arc_C"/>
</dbReference>
<dbReference type="Proteomes" id="UP001432202">
    <property type="component" value="Chromosome"/>
</dbReference>
<evidence type="ECO:0000256" key="1">
    <source>
        <dbReference type="ARBA" id="ARBA00004496"/>
    </source>
</evidence>
<gene>
    <name evidence="19" type="primary">treZ</name>
    <name evidence="19" type="ORF">V6M85_01685</name>
</gene>
<evidence type="ECO:0000256" key="12">
    <source>
        <dbReference type="ARBA" id="ARBA00034013"/>
    </source>
</evidence>
<accession>A0AAX4L4J8</accession>
<evidence type="ECO:0000256" key="8">
    <source>
        <dbReference type="ARBA" id="ARBA00023277"/>
    </source>
</evidence>
<evidence type="ECO:0000256" key="17">
    <source>
        <dbReference type="PIRSR" id="PIRSR006337-3"/>
    </source>
</evidence>
<evidence type="ECO:0000256" key="14">
    <source>
        <dbReference type="PIRNR" id="PIRNR006337"/>
    </source>
</evidence>
<dbReference type="Pfam" id="PF00128">
    <property type="entry name" value="Alpha-amylase"/>
    <property type="match status" value="2"/>
</dbReference>
<dbReference type="InterPro" id="IPR012768">
    <property type="entry name" value="Trehalose_TreZ"/>
</dbReference>
<organism evidence="19 20">
    <name type="scientific">Sulfolobus tengchongensis</name>
    <dbReference type="NCBI Taxonomy" id="207809"/>
    <lineage>
        <taxon>Archaea</taxon>
        <taxon>Thermoproteota</taxon>
        <taxon>Thermoprotei</taxon>
        <taxon>Sulfolobales</taxon>
        <taxon>Sulfolobaceae</taxon>
        <taxon>Sulfolobus</taxon>
    </lineage>
</organism>
<evidence type="ECO:0000256" key="6">
    <source>
        <dbReference type="ARBA" id="ARBA00022490"/>
    </source>
</evidence>
<comment type="similarity">
    <text evidence="3 14">Belongs to the glycosyl hydrolase 13 family.</text>
</comment>
<dbReference type="EMBL" id="CP146016">
    <property type="protein sequence ID" value="WWQ61740.1"/>
    <property type="molecule type" value="Genomic_DNA"/>
</dbReference>
<sequence>MMFGYKFDEGYVTFTLWAPYQREVKLKIQNKGVYKMERDDKGYFTITVNANAGDKYKYILDDNSEIPDPASRYQPDGVHGYSEIVSSSFYWEDDEWKGIDKKDLIIYEIHVGTFTQEGNFEGVIKKLNYLKDLGITAIEIMPIAQFPGRRDWGYNGVYLYAVQNSYGGPTGFKKLVNEAHKLGIGVILDVVYNHVGPEGNYMIKLGPYFSNKYKTPWGLTFNFDDYGSDEVRQFILENIEYWIRDFHIDGFRLDAVHAIMDNSPKHILEDISDIAHKFGKLVIAESDLNDPKIVNPKEKCGYNIDAQWVDDFHHSIHAFFTKERNSYYADFGNLDDIVKAYNDVFVYDGKYSKFRGKTHGKPVGDLDGCKFVVYIQNHDQVGNRGKGERLINLVDIETYKIAVALYILSPYIPMLFMGEEYGETNPFYYFSDFSDPKLIQGVREGRKRDNGQETDPQAEETFNSSKLSWRINDDILSLYKRLIGIRKEYSLSCERNLVIERGNDWITIKREKLFAIFVFSRVSIQIMNRGSLILSSNQSFPRELSNGVYEFEKGFRLYKL</sequence>
<evidence type="ECO:0000256" key="7">
    <source>
        <dbReference type="ARBA" id="ARBA00022801"/>
    </source>
</evidence>
<dbReference type="InterPro" id="IPR014756">
    <property type="entry name" value="Ig_E-set"/>
</dbReference>
<evidence type="ECO:0000313" key="20">
    <source>
        <dbReference type="Proteomes" id="UP001432202"/>
    </source>
</evidence>
<dbReference type="CDD" id="cd11325">
    <property type="entry name" value="AmyAc_GTHase"/>
    <property type="match status" value="1"/>
</dbReference>
<dbReference type="GeneID" id="89335440"/>
<keyword evidence="8" id="KW-0119">Carbohydrate metabolism</keyword>
<evidence type="ECO:0000259" key="18">
    <source>
        <dbReference type="SMART" id="SM00642"/>
    </source>
</evidence>
<reference evidence="19 20" key="1">
    <citation type="submission" date="2024-02" db="EMBL/GenBank/DDBJ databases">
        <title>STSV induces naive adaptation in Sulfolobus.</title>
        <authorList>
            <person name="Xiang X."/>
            <person name="Song M."/>
        </authorList>
    </citation>
    <scope>NUCLEOTIDE SEQUENCE [LARGE SCALE GENOMIC DNA]</scope>
    <source>
        <strain evidence="19 20">RT2</strain>
    </source>
</reference>
<comment type="catalytic activity">
    <reaction evidence="12 14">
        <text>hydrolysis of (1-&gt;4)-alpha-D-glucosidic linkage in 4-alpha-D-[(1-&gt;4)-alpha-D-glucanosyl]n trehalose to yield trehalose and (1-&gt;4)-alpha-D-glucan.</text>
        <dbReference type="EC" id="3.2.1.141"/>
    </reaction>
</comment>
<evidence type="ECO:0000313" key="19">
    <source>
        <dbReference type="EMBL" id="WWQ61740.1"/>
    </source>
</evidence>
<dbReference type="SUPFAM" id="SSF81296">
    <property type="entry name" value="E set domains"/>
    <property type="match status" value="1"/>
</dbReference>
<comment type="subcellular location">
    <subcellularLocation>
        <location evidence="1 15">Cytoplasm</location>
    </subcellularLocation>
</comment>
<comment type="pathway">
    <text evidence="2 14">Glycan biosynthesis; trehalose biosynthesis.</text>
</comment>
<dbReference type="Gene3D" id="2.60.40.10">
    <property type="entry name" value="Immunoglobulins"/>
    <property type="match status" value="1"/>
</dbReference>
<evidence type="ECO:0000256" key="10">
    <source>
        <dbReference type="ARBA" id="ARBA00032057"/>
    </source>
</evidence>
<dbReference type="PIRSF" id="PIRSF006337">
    <property type="entry name" value="Trehalose_TreZ"/>
    <property type="match status" value="1"/>
</dbReference>
<dbReference type="SMART" id="SM00642">
    <property type="entry name" value="Aamy"/>
    <property type="match status" value="1"/>
</dbReference>
<dbReference type="Gene3D" id="1.10.10.760">
    <property type="entry name" value="E-set domains of sugar-utilizing enzymes"/>
    <property type="match status" value="1"/>
</dbReference>
<dbReference type="Pfam" id="PF02922">
    <property type="entry name" value="CBM_48"/>
    <property type="match status" value="1"/>
</dbReference>
<dbReference type="PANTHER" id="PTHR43651">
    <property type="entry name" value="1,4-ALPHA-GLUCAN-BRANCHING ENZYME"/>
    <property type="match status" value="1"/>
</dbReference>
<dbReference type="InterPro" id="IPR017853">
    <property type="entry name" value="GH"/>
</dbReference>
<dbReference type="Gene3D" id="2.60.40.1180">
    <property type="entry name" value="Golgi alpha-mannosidase II"/>
    <property type="match status" value="1"/>
</dbReference>
<evidence type="ECO:0000256" key="5">
    <source>
        <dbReference type="ARBA" id="ARBA00015938"/>
    </source>
</evidence>
<dbReference type="InterPro" id="IPR013780">
    <property type="entry name" value="Glyco_hydro_b"/>
</dbReference>
<dbReference type="GO" id="GO:0033942">
    <property type="term" value="F:4-alpha-D-(1-&gt;4)-alpha-D-glucanotrehalose trehalohydrolase activity"/>
    <property type="evidence" value="ECO:0007669"/>
    <property type="project" value="UniProtKB-EC"/>
</dbReference>
<dbReference type="RefSeq" id="WP_338604534.1">
    <property type="nucleotide sequence ID" value="NZ_CP146016.1"/>
</dbReference>
<dbReference type="SUPFAM" id="SSF51445">
    <property type="entry name" value="(Trans)glycosidases"/>
    <property type="match status" value="1"/>
</dbReference>
<feature type="active site" description="Nucleophile" evidence="15">
    <location>
        <position position="254"/>
    </location>
</feature>
<feature type="site" description="Transition state stabilizer" evidence="17">
    <location>
        <position position="379"/>
    </location>
</feature>
<proteinExistence type="inferred from homology"/>
<keyword evidence="20" id="KW-1185">Reference proteome</keyword>
<dbReference type="EC" id="3.2.1.141" evidence="4 13"/>
<evidence type="ECO:0000256" key="3">
    <source>
        <dbReference type="ARBA" id="ARBA00008061"/>
    </source>
</evidence>
<feature type="active site" description="Proton donor" evidence="15">
    <location>
        <position position="285"/>
    </location>
</feature>
<dbReference type="InterPro" id="IPR006047">
    <property type="entry name" value="GH13_cat_dom"/>
</dbReference>
<feature type="binding site" evidence="16">
    <location>
        <begin position="310"/>
        <end position="314"/>
    </location>
    <ligand>
        <name>substrate</name>
    </ligand>
</feature>
<keyword evidence="6" id="KW-0963">Cytoplasm</keyword>